<feature type="domain" description="PiggyBac transposable element-derived protein" evidence="1">
    <location>
        <begin position="100"/>
        <end position="293"/>
    </location>
</feature>
<dbReference type="OrthoDB" id="2431486at2759"/>
<name>X0KWQ5_FUSOX</name>
<dbReference type="PANTHER" id="PTHR46599:SF3">
    <property type="entry name" value="PIGGYBAC TRANSPOSABLE ELEMENT-DERIVED PROTEIN 4"/>
    <property type="match status" value="1"/>
</dbReference>
<reference evidence="2" key="1">
    <citation type="submission" date="2011-11" db="EMBL/GenBank/DDBJ databases">
        <title>The Genome Sequence of Fusarium oxysporum Cotton.</title>
        <authorList>
            <consortium name="The Broad Institute Genome Sequencing Platform"/>
            <person name="Ma L.-J."/>
            <person name="Gale L.R."/>
            <person name="Schwartz D.C."/>
            <person name="Zhou S."/>
            <person name="Corby-Kistler H."/>
            <person name="Young S.K."/>
            <person name="Zeng Q."/>
            <person name="Gargeya S."/>
            <person name="Fitzgerald M."/>
            <person name="Haas B."/>
            <person name="Abouelleil A."/>
            <person name="Alvarado L."/>
            <person name="Arachchi H.M."/>
            <person name="Berlin A."/>
            <person name="Brown A."/>
            <person name="Chapman S.B."/>
            <person name="Chen Z."/>
            <person name="Dunbar C."/>
            <person name="Freedman E."/>
            <person name="Gearin G."/>
            <person name="Goldberg J."/>
            <person name="Griggs A."/>
            <person name="Gujja S."/>
            <person name="Heiman D."/>
            <person name="Howarth C."/>
            <person name="Larson L."/>
            <person name="Lui A."/>
            <person name="MacDonald P.J.P."/>
            <person name="Montmayeur A."/>
            <person name="Murphy C."/>
            <person name="Neiman D."/>
            <person name="Pearson M."/>
            <person name="Priest M."/>
            <person name="Roberts A."/>
            <person name="Saif S."/>
            <person name="Shea T."/>
            <person name="Shenoy N."/>
            <person name="Sisk P."/>
            <person name="Stolte C."/>
            <person name="Sykes S."/>
            <person name="Wortman J."/>
            <person name="Nusbaum C."/>
            <person name="Birren B."/>
        </authorList>
    </citation>
    <scope>NUCLEOTIDE SEQUENCE [LARGE SCALE GENOMIC DNA]</scope>
    <source>
        <strain evidence="2">25433</strain>
    </source>
</reference>
<organism evidence="2">
    <name type="scientific">Fusarium oxysporum f. sp. vasinfectum 25433</name>
    <dbReference type="NCBI Taxonomy" id="1089449"/>
    <lineage>
        <taxon>Eukaryota</taxon>
        <taxon>Fungi</taxon>
        <taxon>Dikarya</taxon>
        <taxon>Ascomycota</taxon>
        <taxon>Pezizomycotina</taxon>
        <taxon>Sordariomycetes</taxon>
        <taxon>Hypocreomycetidae</taxon>
        <taxon>Hypocreales</taxon>
        <taxon>Nectriaceae</taxon>
        <taxon>Fusarium</taxon>
        <taxon>Fusarium oxysporum species complex</taxon>
    </lineage>
</organism>
<feature type="domain" description="PiggyBac transposable element-derived protein" evidence="1">
    <location>
        <begin position="1"/>
        <end position="92"/>
    </location>
</feature>
<evidence type="ECO:0000313" key="2">
    <source>
        <dbReference type="EMBL" id="EXM18013.1"/>
    </source>
</evidence>
<dbReference type="Proteomes" id="UP000030701">
    <property type="component" value="Unassembled WGS sequence"/>
</dbReference>
<dbReference type="Pfam" id="PF13843">
    <property type="entry name" value="DDE_Tnp_1_7"/>
    <property type="match status" value="2"/>
</dbReference>
<dbReference type="InterPro" id="IPR029526">
    <property type="entry name" value="PGBD"/>
</dbReference>
<protein>
    <recommendedName>
        <fullName evidence="1">PiggyBac transposable element-derived protein domain-containing protein</fullName>
    </recommendedName>
</protein>
<sequence length="348" mass="40233">MTYKRFQILNRHLRPFDYTKLEDDEQFPEVFQCAQPWSEHIQYATTQLCEPGSHLAVDEGMIRYTGRNSEITYVPGKPTDTGFKEVIYVLTDDGDKVIALNSTQSVVIALINLLPQSTYHIFVDNIFSSPDLFLSLRQHGHGATGTAHPNCGIYKEFADYKVKDQSGKSGFKFNEIRVVPTPDNQVNQIAWKDNALVLFLSTVFKGDERCERWRKRPSTKKATARPIQRFFGDEASKLISTPTVATTYNDEMNHVDRGDQMRAYQGYDHPIRRGAWQALTWTFLLDVVLVNSYLLQRHGQPNWSRYTSQKEWRRRIYNELFKGFHRERPPGWAAKVKKLKEAFGAGQQ</sequence>
<reference evidence="2" key="2">
    <citation type="submission" date="2012-05" db="EMBL/GenBank/DDBJ databases">
        <title>The Genome Annotation of Fusarium oxysporum Cotton.</title>
        <authorList>
            <consortium name="The Broad Institute Genomics Platform"/>
            <person name="Ma L.-J."/>
            <person name="Corby-Kistler H."/>
            <person name="Broz K."/>
            <person name="Gale L.R."/>
            <person name="Jonkers W."/>
            <person name="O'Donnell K."/>
            <person name="Ploetz R."/>
            <person name="Steinberg C."/>
            <person name="Schwartz D.C."/>
            <person name="VanEtten H."/>
            <person name="Zhou S."/>
            <person name="Young S.K."/>
            <person name="Zeng Q."/>
            <person name="Gargeya S."/>
            <person name="Fitzgerald M."/>
            <person name="Abouelleil A."/>
            <person name="Alvarado L."/>
            <person name="Chapman S.B."/>
            <person name="Gainer-Dewar J."/>
            <person name="Goldberg J."/>
            <person name="Griggs A."/>
            <person name="Gujja S."/>
            <person name="Hansen M."/>
            <person name="Howarth C."/>
            <person name="Imamovic A."/>
            <person name="Ireland A."/>
            <person name="Larimer J."/>
            <person name="McCowan C."/>
            <person name="Murphy C."/>
            <person name="Pearson M."/>
            <person name="Poon T.W."/>
            <person name="Priest M."/>
            <person name="Roberts A."/>
            <person name="Saif S."/>
            <person name="Shea T."/>
            <person name="Sykes S."/>
            <person name="Wortman J."/>
            <person name="Nusbaum C."/>
            <person name="Birren B."/>
        </authorList>
    </citation>
    <scope>NUCLEOTIDE SEQUENCE</scope>
    <source>
        <strain evidence="2">25433</strain>
    </source>
</reference>
<dbReference type="PANTHER" id="PTHR46599">
    <property type="entry name" value="PIGGYBAC TRANSPOSABLE ELEMENT-DERIVED PROTEIN 4"/>
    <property type="match status" value="1"/>
</dbReference>
<accession>X0KWQ5</accession>
<dbReference type="AlphaFoldDB" id="X0KWQ5"/>
<dbReference type="EMBL" id="JH657978">
    <property type="protein sequence ID" value="EXM18013.1"/>
    <property type="molecule type" value="Genomic_DNA"/>
</dbReference>
<proteinExistence type="predicted"/>
<gene>
    <name evidence="2" type="ORF">FOTG_13865</name>
</gene>
<evidence type="ECO:0000259" key="1">
    <source>
        <dbReference type="Pfam" id="PF13843"/>
    </source>
</evidence>
<dbReference type="HOGENOM" id="CLU_022617_2_0_1"/>